<protein>
    <submittedName>
        <fullName evidence="4">Uncharacterized conserved protein</fullName>
    </submittedName>
</protein>
<gene>
    <name evidence="4" type="ORF">NCTC10738_00608</name>
    <name evidence="3" type="ORF">TUM17379_09770</name>
</gene>
<proteinExistence type="predicted"/>
<evidence type="ECO:0000259" key="1">
    <source>
        <dbReference type="Pfam" id="PF09722"/>
    </source>
</evidence>
<evidence type="ECO:0000313" key="5">
    <source>
        <dbReference type="Proteomes" id="UP000254069"/>
    </source>
</evidence>
<dbReference type="STRING" id="38313.GCA_000947195_00959"/>
<dbReference type="InterPro" id="IPR024467">
    <property type="entry name" value="Xre/MbcA/ParS-like_toxin-bd"/>
</dbReference>
<name>A0A1S2TEZ9_9GAMM</name>
<keyword evidence="5" id="KW-1185">Reference proteome</keyword>
<dbReference type="AlphaFoldDB" id="A0A1S2TEZ9"/>
<evidence type="ECO:0000313" key="3">
    <source>
        <dbReference type="EMBL" id="BCV43959.1"/>
    </source>
</evidence>
<dbReference type="OrthoDB" id="565125at2"/>
<dbReference type="EMBL" id="UGYO01000001">
    <property type="protein sequence ID" value="SUI51161.1"/>
    <property type="molecule type" value="Genomic_DNA"/>
</dbReference>
<reference evidence="3" key="2">
    <citation type="submission" date="2021-05" db="EMBL/GenBank/DDBJ databases">
        <title>Molecular characterization for Shewanella algae harboring chromosomal blaOXA-55-like strains isolated from clinical and environment sample.</title>
        <authorList>
            <person name="Ohama Y."/>
            <person name="Aoki K."/>
            <person name="Harada S."/>
            <person name="Moriya K."/>
            <person name="Ishii Y."/>
            <person name="Tateda K."/>
        </authorList>
    </citation>
    <scope>NUCLEOTIDE SEQUENCE</scope>
    <source>
        <strain evidence="3">TUM17379</strain>
    </source>
</reference>
<dbReference type="Proteomes" id="UP000254069">
    <property type="component" value="Unassembled WGS sequence"/>
</dbReference>
<dbReference type="RefSeq" id="WP_025011540.1">
    <property type="nucleotide sequence ID" value="NZ_AP024609.1"/>
</dbReference>
<dbReference type="InterPro" id="IPR046847">
    <property type="entry name" value="Xre-like_HTH"/>
</dbReference>
<evidence type="ECO:0000259" key="2">
    <source>
        <dbReference type="Pfam" id="PF20432"/>
    </source>
</evidence>
<reference evidence="4 5" key="1">
    <citation type="submission" date="2018-06" db="EMBL/GenBank/DDBJ databases">
        <authorList>
            <consortium name="Pathogen Informatics"/>
            <person name="Doyle S."/>
        </authorList>
    </citation>
    <scope>NUCLEOTIDE SEQUENCE [LARGE SCALE GENOMIC DNA]</scope>
    <source>
        <strain evidence="4 5">NCTC10738</strain>
    </source>
</reference>
<dbReference type="Pfam" id="PF20432">
    <property type="entry name" value="Xre-like-HTH"/>
    <property type="match status" value="1"/>
</dbReference>
<organism evidence="4 5">
    <name type="scientific">Shewanella algae</name>
    <dbReference type="NCBI Taxonomy" id="38313"/>
    <lineage>
        <taxon>Bacteria</taxon>
        <taxon>Pseudomonadati</taxon>
        <taxon>Pseudomonadota</taxon>
        <taxon>Gammaproteobacteria</taxon>
        <taxon>Alteromonadales</taxon>
        <taxon>Shewanellaceae</taxon>
        <taxon>Shewanella</taxon>
    </lineage>
</organism>
<dbReference type="Pfam" id="PF09722">
    <property type="entry name" value="Xre_MbcA_ParS_C"/>
    <property type="match status" value="1"/>
</dbReference>
<feature type="domain" description="Antitoxin Xre-like helix-turn-helix" evidence="2">
    <location>
        <begin position="7"/>
        <end position="65"/>
    </location>
</feature>
<dbReference type="EMBL" id="AP024613">
    <property type="protein sequence ID" value="BCV43959.1"/>
    <property type="molecule type" value="Genomic_DNA"/>
</dbReference>
<dbReference type="GeneID" id="88624013"/>
<dbReference type="GO" id="GO:0003677">
    <property type="term" value="F:DNA binding"/>
    <property type="evidence" value="ECO:0007669"/>
    <property type="project" value="InterPro"/>
</dbReference>
<accession>A0A1S2TEZ9</accession>
<feature type="domain" description="Antitoxin Xre/MbcA/ParS-like toxin-binding" evidence="1">
    <location>
        <begin position="69"/>
        <end position="118"/>
    </location>
</feature>
<evidence type="ECO:0000313" key="4">
    <source>
        <dbReference type="EMBL" id="SUI51161.1"/>
    </source>
</evidence>
<dbReference type="Proteomes" id="UP000825078">
    <property type="component" value="Chromosome"/>
</dbReference>
<sequence>MNTLEKANAAEVLFKAFSNACSELQLTQAEASRIIGVNPSTLSRNSGKGFKPDSKQGELQLQLIRLYRSLYAIAGGEKAFMRHWLNSPNKALNGTPKTLLQTVVGLVSVNQYLDAMRGKV</sequence>
<accession>A0A379YW86</accession>